<dbReference type="RefSeq" id="WP_114832851.1">
    <property type="nucleotide sequence ID" value="NZ_QQTO01000003.1"/>
</dbReference>
<feature type="transmembrane region" description="Helical" evidence="1">
    <location>
        <begin position="74"/>
        <end position="93"/>
    </location>
</feature>
<evidence type="ECO:0000313" key="2">
    <source>
        <dbReference type="EMBL" id="RDJ19628.1"/>
    </source>
</evidence>
<organism evidence="2 3">
    <name type="scientific">Bosea caraganae</name>
    <dbReference type="NCBI Taxonomy" id="2763117"/>
    <lineage>
        <taxon>Bacteria</taxon>
        <taxon>Pseudomonadati</taxon>
        <taxon>Pseudomonadota</taxon>
        <taxon>Alphaproteobacteria</taxon>
        <taxon>Hyphomicrobiales</taxon>
        <taxon>Boseaceae</taxon>
        <taxon>Bosea</taxon>
    </lineage>
</organism>
<gene>
    <name evidence="2" type="ORF">DWE98_28755</name>
</gene>
<reference evidence="3" key="1">
    <citation type="submission" date="2018-07" db="EMBL/GenBank/DDBJ databases">
        <authorList>
            <person name="Safronova V.I."/>
            <person name="Chirak E.R."/>
            <person name="Sazanova A.L."/>
        </authorList>
    </citation>
    <scope>NUCLEOTIDE SEQUENCE [LARGE SCALE GENOMIC DNA]</scope>
    <source>
        <strain evidence="3">RCAM04685</strain>
    </source>
</reference>
<dbReference type="OrthoDB" id="7365954at2"/>
<proteinExistence type="predicted"/>
<protein>
    <submittedName>
        <fullName evidence="2">Uncharacterized protein</fullName>
    </submittedName>
</protein>
<dbReference type="Proteomes" id="UP000255207">
    <property type="component" value="Unassembled WGS sequence"/>
</dbReference>
<feature type="transmembrane region" description="Helical" evidence="1">
    <location>
        <begin position="47"/>
        <end position="67"/>
    </location>
</feature>
<accession>A0A370KXD6</accession>
<keyword evidence="3" id="KW-1185">Reference proteome</keyword>
<sequence>MDYIGLFFAGAFLCNAIPHLTAGLRGEVFPTPFAKPRGKGPSSPLINFLWGALNLLVGLALLARYPVAVDFDPAFIAFAAGALAIGLYLSIHFGKVRGDNSAS</sequence>
<dbReference type="EMBL" id="QQTP01000035">
    <property type="protein sequence ID" value="RDJ19628.1"/>
    <property type="molecule type" value="Genomic_DNA"/>
</dbReference>
<name>A0A370KXD6_9HYPH</name>
<evidence type="ECO:0000256" key="1">
    <source>
        <dbReference type="SAM" id="Phobius"/>
    </source>
</evidence>
<keyword evidence="1" id="KW-0812">Transmembrane</keyword>
<keyword evidence="1" id="KW-0472">Membrane</keyword>
<dbReference type="AlphaFoldDB" id="A0A370KXD6"/>
<keyword evidence="1" id="KW-1133">Transmembrane helix</keyword>
<evidence type="ECO:0000313" key="3">
    <source>
        <dbReference type="Proteomes" id="UP000255207"/>
    </source>
</evidence>
<comment type="caution">
    <text evidence="2">The sequence shown here is derived from an EMBL/GenBank/DDBJ whole genome shotgun (WGS) entry which is preliminary data.</text>
</comment>